<dbReference type="InterPro" id="IPR030689">
    <property type="entry name" value="Cytochrome_b"/>
</dbReference>
<keyword evidence="9 16" id="KW-0249">Electron transport</keyword>
<feature type="transmembrane region" description="Helical" evidence="16">
    <location>
        <begin position="179"/>
        <end position="200"/>
    </location>
</feature>
<feature type="transmembrane region" description="Helical" evidence="16">
    <location>
        <begin position="146"/>
        <end position="167"/>
    </location>
</feature>
<keyword evidence="5 16" id="KW-0679">Respiratory chain</keyword>
<dbReference type="Pfam" id="PF00032">
    <property type="entry name" value="Cytochrom_B_C"/>
    <property type="match status" value="1"/>
</dbReference>
<name>A0A7H0WB33_GALSU</name>
<feature type="binding site" description="axial binding residue" evidence="15">
    <location>
        <position position="183"/>
    </location>
    <ligand>
        <name>heme b</name>
        <dbReference type="ChEBI" id="CHEBI:60344"/>
        <label>b562</label>
    </ligand>
    <ligandPart>
        <name>Fe</name>
        <dbReference type="ChEBI" id="CHEBI:18248"/>
    </ligandPart>
</feature>
<evidence type="ECO:0000256" key="4">
    <source>
        <dbReference type="ARBA" id="ARBA00022617"/>
    </source>
</evidence>
<keyword evidence="7 15" id="KW-0479">Metal-binding</keyword>
<dbReference type="PROSITE" id="PS51003">
    <property type="entry name" value="CYTB_CTER"/>
    <property type="match status" value="1"/>
</dbReference>
<feature type="transmembrane region" description="Helical" evidence="16">
    <location>
        <begin position="289"/>
        <end position="309"/>
    </location>
</feature>
<feature type="transmembrane region" description="Helical" evidence="16">
    <location>
        <begin position="86"/>
        <end position="106"/>
    </location>
</feature>
<dbReference type="AlphaFoldDB" id="A0A7H0WB33"/>
<dbReference type="SUPFAM" id="SSF81648">
    <property type="entry name" value="a domain/subunit of cytochrome bc1 complex (Ubiquinol-cytochrome c reductase)"/>
    <property type="match status" value="1"/>
</dbReference>
<feature type="transmembrane region" description="Helical" evidence="16">
    <location>
        <begin position="348"/>
        <end position="373"/>
    </location>
</feature>
<evidence type="ECO:0000256" key="16">
    <source>
        <dbReference type="RuleBase" id="RU362117"/>
    </source>
</evidence>
<feature type="domain" description="Cytochrome b/b6 N-terminal region profile" evidence="17">
    <location>
        <begin position="1"/>
        <end position="210"/>
    </location>
</feature>
<organism evidence="19">
    <name type="scientific">Galdieria sulphuraria</name>
    <name type="common">Red alga</name>
    <dbReference type="NCBI Taxonomy" id="130081"/>
    <lineage>
        <taxon>Eukaryota</taxon>
        <taxon>Rhodophyta</taxon>
        <taxon>Bangiophyceae</taxon>
        <taxon>Galdieriales</taxon>
        <taxon>Galdieriaceae</taxon>
        <taxon>Galdieria</taxon>
    </lineage>
</organism>
<evidence type="ECO:0000256" key="11">
    <source>
        <dbReference type="ARBA" id="ARBA00023004"/>
    </source>
</evidence>
<keyword evidence="12 16" id="KW-0496">Mitochondrion</keyword>
<evidence type="ECO:0000256" key="12">
    <source>
        <dbReference type="ARBA" id="ARBA00023128"/>
    </source>
</evidence>
<feature type="binding site" evidence="14">
    <location>
        <position position="202"/>
    </location>
    <ligand>
        <name>a ubiquinone</name>
        <dbReference type="ChEBI" id="CHEBI:16389"/>
    </ligand>
</feature>
<feature type="binding site" description="axial binding residue" evidence="15">
    <location>
        <position position="197"/>
    </location>
    <ligand>
        <name>heme b</name>
        <dbReference type="ChEBI" id="CHEBI:60344"/>
        <label>b566</label>
    </ligand>
    <ligandPart>
        <name>Fe</name>
        <dbReference type="ChEBI" id="CHEBI:18248"/>
    </ligandPart>
</feature>
<dbReference type="GO" id="GO:0006122">
    <property type="term" value="P:mitochondrial electron transport, ubiquinol to cytochrome c"/>
    <property type="evidence" value="ECO:0007669"/>
    <property type="project" value="TreeGrafter"/>
</dbReference>
<dbReference type="SUPFAM" id="SSF81342">
    <property type="entry name" value="Transmembrane di-heme cytochromes"/>
    <property type="match status" value="1"/>
</dbReference>
<gene>
    <name evidence="19" type="primary">cob</name>
    <name evidence="19" type="ORF">GASU_SAG108.79_027</name>
</gene>
<evidence type="ECO:0000256" key="14">
    <source>
        <dbReference type="PIRSR" id="PIRSR038885-1"/>
    </source>
</evidence>
<dbReference type="PROSITE" id="PS51002">
    <property type="entry name" value="CYTB_NTER"/>
    <property type="match status" value="1"/>
</dbReference>
<evidence type="ECO:0000256" key="13">
    <source>
        <dbReference type="ARBA" id="ARBA00023136"/>
    </source>
</evidence>
<dbReference type="InterPro" id="IPR005798">
    <property type="entry name" value="Cyt_b/b6_C"/>
</dbReference>
<dbReference type="PANTHER" id="PTHR19271:SF16">
    <property type="entry name" value="CYTOCHROME B"/>
    <property type="match status" value="1"/>
</dbReference>
<dbReference type="InterPro" id="IPR005797">
    <property type="entry name" value="Cyt_b/b6_N"/>
</dbReference>
<evidence type="ECO:0000256" key="7">
    <source>
        <dbReference type="ARBA" id="ARBA00022723"/>
    </source>
</evidence>
<evidence type="ECO:0000259" key="17">
    <source>
        <dbReference type="PROSITE" id="PS51002"/>
    </source>
</evidence>
<evidence type="ECO:0000256" key="10">
    <source>
        <dbReference type="ARBA" id="ARBA00022989"/>
    </source>
</evidence>
<proteinExistence type="inferred from homology"/>
<dbReference type="GO" id="GO:0045275">
    <property type="term" value="C:respiratory chain complex III"/>
    <property type="evidence" value="ECO:0007669"/>
    <property type="project" value="InterPro"/>
</dbReference>
<dbReference type="GO" id="GO:0005743">
    <property type="term" value="C:mitochondrial inner membrane"/>
    <property type="evidence" value="ECO:0007669"/>
    <property type="project" value="UniProtKB-SubCell"/>
</dbReference>
<keyword evidence="6 16" id="KW-0812">Transmembrane</keyword>
<feature type="domain" description="Cytochrome b/b6 C-terminal region profile" evidence="18">
    <location>
        <begin position="211"/>
        <end position="381"/>
    </location>
</feature>
<dbReference type="InterPro" id="IPR027387">
    <property type="entry name" value="Cytb/b6-like_sf"/>
</dbReference>
<comment type="cofactor">
    <cofactor evidence="15">
        <name>heme</name>
        <dbReference type="ChEBI" id="CHEBI:30413"/>
    </cofactor>
    <text evidence="15">Binds 2 heme groups non-covalently.</text>
</comment>
<feature type="transmembrane region" description="Helical" evidence="16">
    <location>
        <begin position="321"/>
        <end position="341"/>
    </location>
</feature>
<dbReference type="Pfam" id="PF00033">
    <property type="entry name" value="Cytochrome_B"/>
    <property type="match status" value="1"/>
</dbReference>
<dbReference type="InterPro" id="IPR016174">
    <property type="entry name" value="Di-haem_cyt_TM"/>
</dbReference>
<dbReference type="CDD" id="cd00284">
    <property type="entry name" value="Cytochrome_b_N"/>
    <property type="match status" value="1"/>
</dbReference>
<keyword evidence="8" id="KW-0999">Mitochondrion inner membrane</keyword>
<evidence type="ECO:0000256" key="5">
    <source>
        <dbReference type="ARBA" id="ARBA00022660"/>
    </source>
</evidence>
<keyword evidence="3 16" id="KW-0813">Transport</keyword>
<dbReference type="EMBL" id="MT270115">
    <property type="protein sequence ID" value="QNR39762.1"/>
    <property type="molecule type" value="Genomic_DNA"/>
</dbReference>
<accession>A0A7H0WB33</accession>
<dbReference type="PIRSF" id="PIRSF038885">
    <property type="entry name" value="COB"/>
    <property type="match status" value="1"/>
</dbReference>
<geneLocation type="mitochondrion" evidence="19"/>
<dbReference type="GO" id="GO:0046872">
    <property type="term" value="F:metal ion binding"/>
    <property type="evidence" value="ECO:0007669"/>
    <property type="project" value="UniProtKB-UniRule"/>
</dbReference>
<feature type="binding site" description="axial binding residue" evidence="15">
    <location>
        <position position="96"/>
    </location>
    <ligand>
        <name>heme b</name>
        <dbReference type="ChEBI" id="CHEBI:60344"/>
        <label>b566</label>
    </ligand>
    <ligandPart>
        <name>Fe</name>
        <dbReference type="ChEBI" id="CHEBI:18248"/>
    </ligandPart>
</feature>
<keyword evidence="4 15" id="KW-0349">Heme</keyword>
<evidence type="ECO:0000256" key="6">
    <source>
        <dbReference type="ARBA" id="ARBA00022692"/>
    </source>
</evidence>
<evidence type="ECO:0000256" key="1">
    <source>
        <dbReference type="ARBA" id="ARBA00004448"/>
    </source>
</evidence>
<feature type="transmembrane region" description="Helical" evidence="16">
    <location>
        <begin position="28"/>
        <end position="51"/>
    </location>
</feature>
<dbReference type="InterPro" id="IPR036150">
    <property type="entry name" value="Cyt_b/b6_C_sf"/>
</dbReference>
<sequence length="387" mass="44655">MKSFFKRPILQLLPQHLVDYPTPINIHYAWNFGFLLFFSLALQIFTGLFLAMHYTPHILYAFHSVEHIMRDVPFGWFLRYAHLNGASLFFILIYLHIFRALFYASYSPPRHWTWIFGVLIFFFSILTAFIGYVLPWGQMSLWGATVITNLLSAFPLFGHSLVTWIWGGFSVDNPTLHRFFTLHFLLPFLLFALSLLHMIALHHSSSGNPLGLDSSFSKIPLSPYFLLKDFIGLLTALLLFSLVLFFTPNSLAHPDNYILANPMLTPAHIVPEWYFLPFYAILRSIPHKLAGVLVMISSIAVLALLPWIHSFSSRSSLFRPLFRFFYFLFLASFFLLTWIGAMPVEPPFLTLGLFSTILYFSFFLLFLPSIALLESSFLSSYHFLPSS</sequence>
<keyword evidence="10 16" id="KW-1133">Transmembrane helix</keyword>
<evidence type="ECO:0000259" key="18">
    <source>
        <dbReference type="PROSITE" id="PS51003"/>
    </source>
</evidence>
<comment type="cofactor">
    <cofactor evidence="16">
        <name>heme b</name>
        <dbReference type="ChEBI" id="CHEBI:60344"/>
    </cofactor>
    <text evidence="16">Binds 2 heme groups non-covalently.</text>
</comment>
<evidence type="ECO:0000256" key="15">
    <source>
        <dbReference type="PIRSR" id="PIRSR038885-2"/>
    </source>
</evidence>
<comment type="function">
    <text evidence="16">Component of the ubiquinol-cytochrome c reductase complex (complex III or cytochrome b-c1 complex) that is part of the mitochondrial respiratory chain. The b-c1 complex mediates electron transfer from ubiquinol to cytochrome c. Contributes to the generation of a proton gradient across the mitochondrial membrane that is then used for ATP synthesis.</text>
</comment>
<reference evidence="19" key="1">
    <citation type="journal article" date="2020" name="BMC Evol. Biol.">
        <title>Potential causes and consequences of rapid mitochondrial genome evolution in thermoacidophilic Galdieria (Rhodophyta).</title>
        <authorList>
            <person name="Cho C.H."/>
            <person name="Park S.I."/>
            <person name="Ciniglia C."/>
            <person name="Yang E.C."/>
            <person name="Graf L."/>
            <person name="Bhattacharya D."/>
            <person name="Yoon H.S."/>
        </authorList>
    </citation>
    <scope>NUCLEOTIDE SEQUENCE</scope>
    <source>
        <strain evidence="19">108.79 E11</strain>
    </source>
</reference>
<feature type="transmembrane region" description="Helical" evidence="16">
    <location>
        <begin position="112"/>
        <end position="134"/>
    </location>
</feature>
<feature type="transmembrane region" description="Helical" evidence="16">
    <location>
        <begin position="258"/>
        <end position="282"/>
    </location>
</feature>
<comment type="subcellular location">
    <subcellularLocation>
        <location evidence="1">Mitochondrion inner membrane</location>
        <topology evidence="1">Multi-pass membrane protein</topology>
    </subcellularLocation>
</comment>
<dbReference type="GO" id="GO:0008121">
    <property type="term" value="F:quinol-cytochrome-c reductase activity"/>
    <property type="evidence" value="ECO:0007669"/>
    <property type="project" value="InterPro"/>
</dbReference>
<evidence type="ECO:0000256" key="9">
    <source>
        <dbReference type="ARBA" id="ARBA00022982"/>
    </source>
</evidence>
<evidence type="ECO:0000256" key="3">
    <source>
        <dbReference type="ARBA" id="ARBA00022448"/>
    </source>
</evidence>
<evidence type="ECO:0000313" key="19">
    <source>
        <dbReference type="EMBL" id="QNR39762.1"/>
    </source>
</evidence>
<dbReference type="Gene3D" id="1.20.810.10">
    <property type="entry name" value="Cytochrome Bc1 Complex, Chain C"/>
    <property type="match status" value="1"/>
</dbReference>
<feature type="transmembrane region" description="Helical" evidence="16">
    <location>
        <begin position="221"/>
        <end position="246"/>
    </location>
</feature>
<evidence type="ECO:0000256" key="2">
    <source>
        <dbReference type="ARBA" id="ARBA00013531"/>
    </source>
</evidence>
<feature type="binding site" description="axial binding residue" evidence="15">
    <location>
        <position position="82"/>
    </location>
    <ligand>
        <name>heme b</name>
        <dbReference type="ChEBI" id="CHEBI:60344"/>
        <label>b562</label>
    </ligand>
    <ligandPart>
        <name>Fe</name>
        <dbReference type="ChEBI" id="CHEBI:18248"/>
    </ligandPart>
</feature>
<dbReference type="InterPro" id="IPR048259">
    <property type="entry name" value="Cytochrome_b_N_euk/bac"/>
</dbReference>
<keyword evidence="11 15" id="KW-0408">Iron</keyword>
<comment type="similarity">
    <text evidence="16">Belongs to the cytochrome b family.</text>
</comment>
<dbReference type="GO" id="GO:0016491">
    <property type="term" value="F:oxidoreductase activity"/>
    <property type="evidence" value="ECO:0007669"/>
    <property type="project" value="UniProtKB-UniRule"/>
</dbReference>
<evidence type="ECO:0000256" key="8">
    <source>
        <dbReference type="ARBA" id="ARBA00022792"/>
    </source>
</evidence>
<keyword evidence="13 16" id="KW-0472">Membrane</keyword>
<dbReference type="PANTHER" id="PTHR19271">
    <property type="entry name" value="CYTOCHROME B"/>
    <property type="match status" value="1"/>
</dbReference>
<protein>
    <recommendedName>
        <fullName evidence="2 16">Cytochrome b</fullName>
    </recommendedName>
</protein>